<dbReference type="Proteomes" id="UP000030016">
    <property type="component" value="Unassembled WGS sequence"/>
</dbReference>
<dbReference type="CDD" id="cd03786">
    <property type="entry name" value="GTB_UDP-GlcNAc_2-Epimerase"/>
    <property type="match status" value="1"/>
</dbReference>
<evidence type="ECO:0000256" key="2">
    <source>
        <dbReference type="ARBA" id="ARBA00038209"/>
    </source>
</evidence>
<dbReference type="PANTHER" id="PTHR43174">
    <property type="entry name" value="UDP-N-ACETYLGLUCOSAMINE 2-EPIMERASE"/>
    <property type="match status" value="1"/>
</dbReference>
<reference evidence="7 8" key="1">
    <citation type="submission" date="2014-01" db="EMBL/GenBank/DDBJ databases">
        <title>Plasmidome dynamics in the species complex Clostridium novyi sensu lato converts strains of independent lineages into distinctly different pathogens.</title>
        <authorList>
            <person name="Skarin H."/>
            <person name="Segerman B."/>
        </authorList>
    </citation>
    <scope>NUCLEOTIDE SEQUENCE [LARGE SCALE GENOMIC DNA]</scope>
    <source>
        <strain evidence="7 8">4570</strain>
    </source>
</reference>
<evidence type="ECO:0000313" key="7">
    <source>
        <dbReference type="EMBL" id="KGN02541.1"/>
    </source>
</evidence>
<comment type="caution">
    <text evidence="7">The sequence shown here is derived from an EMBL/GenBank/DDBJ whole genome shotgun (WGS) entry which is preliminary data.</text>
</comment>
<gene>
    <name evidence="7" type="ORF">Z969_04550</name>
</gene>
<dbReference type="SUPFAM" id="SSF53756">
    <property type="entry name" value="UDP-Glycosyltransferase/glycogen phosphorylase"/>
    <property type="match status" value="1"/>
</dbReference>
<dbReference type="FunFam" id="3.40.50.2000:FF:000043">
    <property type="entry name" value="UDP-N-acetylglucosamine 2-epimerase"/>
    <property type="match status" value="1"/>
</dbReference>
<dbReference type="PANTHER" id="PTHR43174:SF2">
    <property type="entry name" value="UDP-N-ACETYLGLUCOSAMINE 2-EPIMERASE"/>
    <property type="match status" value="1"/>
</dbReference>
<comment type="similarity">
    <text evidence="2 5">Belongs to the UDP-N-acetylglucosamine 2-epimerase family.</text>
</comment>
<organism evidence="7 8">
    <name type="scientific">Clostridium novyi A str. 4570</name>
    <dbReference type="NCBI Taxonomy" id="1444290"/>
    <lineage>
        <taxon>Bacteria</taxon>
        <taxon>Bacillati</taxon>
        <taxon>Bacillota</taxon>
        <taxon>Clostridia</taxon>
        <taxon>Eubacteriales</taxon>
        <taxon>Clostridiaceae</taxon>
        <taxon>Clostridium</taxon>
    </lineage>
</organism>
<dbReference type="GO" id="GO:0008761">
    <property type="term" value="F:UDP-N-acetylglucosamine 2-epimerase activity"/>
    <property type="evidence" value="ECO:0007669"/>
    <property type="project" value="UniProtKB-EC"/>
</dbReference>
<dbReference type="EMBL" id="JDRX01000007">
    <property type="protein sequence ID" value="KGN02541.1"/>
    <property type="molecule type" value="Genomic_DNA"/>
</dbReference>
<evidence type="ECO:0000259" key="6">
    <source>
        <dbReference type="Pfam" id="PF02350"/>
    </source>
</evidence>
<dbReference type="AlphaFoldDB" id="A0AA89CNT5"/>
<name>A0AA89CNT5_CLONO</name>
<proteinExistence type="inferred from homology"/>
<feature type="domain" description="UDP-N-acetylglucosamine 2-epimerase" evidence="6">
    <location>
        <begin position="24"/>
        <end position="366"/>
    </location>
</feature>
<evidence type="ECO:0000313" key="8">
    <source>
        <dbReference type="Proteomes" id="UP000030016"/>
    </source>
</evidence>
<protein>
    <recommendedName>
        <fullName evidence="3">UDP-N-acetylglucosamine 2-epimerase (non-hydrolyzing)</fullName>
        <ecNumber evidence="3">5.1.3.14</ecNumber>
    </recommendedName>
    <alternativeName>
        <fullName evidence="4">UDP-GlcNAc-2-epimerase</fullName>
    </alternativeName>
</protein>
<dbReference type="NCBIfam" id="TIGR00236">
    <property type="entry name" value="wecB"/>
    <property type="match status" value="1"/>
</dbReference>
<dbReference type="Gene3D" id="3.40.50.2000">
    <property type="entry name" value="Glycogen Phosphorylase B"/>
    <property type="match status" value="2"/>
</dbReference>
<accession>A0AA89CNT5</accession>
<dbReference type="Pfam" id="PF02350">
    <property type="entry name" value="Epimerase_2"/>
    <property type="match status" value="1"/>
</dbReference>
<dbReference type="EC" id="5.1.3.14" evidence="3"/>
<sequence>MKKLKVMSVFGTRPEAIKMAPLVKELEKNSSIESKVCVTAQHREMLDQVLNLFNIVPDYDLNLMKKKQSLNSITTDVLNSLGDILSAEKPDMILVHGDTTTTFASALAAFYNKIKVGHVEAGLRTYDKYFPFPEEMNRKLTGSIADLHFAPTSRNRDNLLKEGVAENDIFVTGNTVIDAMNYTVEENYNFENKVLNNINYNKKVIMVTAHRRENWGEGIENICKALLEIKEDNKDVEIVYLVHLNPVVRDVVYKYLDGVEGIHLLYPLDTKETHNLMKKSYFIMTDSGGIQEEAPHLGKPVLVLRDVTERIEAVEAGTVKIVGVGTENIVKEANKLLSDKEEYEVMSKAVNPYGDGKASEKIVENIINYFQINR</sequence>
<dbReference type="InterPro" id="IPR029767">
    <property type="entry name" value="WecB-like"/>
</dbReference>
<dbReference type="RefSeq" id="WP_039249363.1">
    <property type="nucleotide sequence ID" value="NZ_JDRX01000007.1"/>
</dbReference>
<dbReference type="InterPro" id="IPR003331">
    <property type="entry name" value="UDP_GlcNAc_Epimerase_2_dom"/>
</dbReference>
<evidence type="ECO:0000256" key="4">
    <source>
        <dbReference type="ARBA" id="ARBA00079400"/>
    </source>
</evidence>
<evidence type="ECO:0000256" key="3">
    <source>
        <dbReference type="ARBA" id="ARBA00038858"/>
    </source>
</evidence>
<evidence type="ECO:0000256" key="1">
    <source>
        <dbReference type="ARBA" id="ARBA00023235"/>
    </source>
</evidence>
<keyword evidence="1 5" id="KW-0413">Isomerase</keyword>
<evidence type="ECO:0000256" key="5">
    <source>
        <dbReference type="RuleBase" id="RU003513"/>
    </source>
</evidence>